<dbReference type="EMBL" id="GL004830">
    <property type="protein sequence ID" value="EES20414.1"/>
    <property type="molecule type" value="Genomic_DNA"/>
</dbReference>
<dbReference type="HOGENOM" id="CLU_000680_15_3_1"/>
<dbReference type="PANTHER" id="PTHR36617">
    <property type="entry name" value="PROTEIN, PUTATIVE-RELATED"/>
    <property type="match status" value="1"/>
</dbReference>
<feature type="domain" description="Reverse transcriptase zinc-binding" evidence="1">
    <location>
        <begin position="161"/>
        <end position="245"/>
    </location>
</feature>
<dbReference type="AlphaFoldDB" id="C6JSR6"/>
<evidence type="ECO:0000259" key="1">
    <source>
        <dbReference type="Pfam" id="PF13966"/>
    </source>
</evidence>
<protein>
    <recommendedName>
        <fullName evidence="1">Reverse transcriptase zinc-binding domain-containing protein</fullName>
    </recommendedName>
</protein>
<accession>C6JSR6</accession>
<organism evidence="2">
    <name type="scientific">Sorghum bicolor</name>
    <name type="common">Sorghum</name>
    <name type="synonym">Sorghum vulgare</name>
    <dbReference type="NCBI Taxonomy" id="4558"/>
    <lineage>
        <taxon>Eukaryota</taxon>
        <taxon>Viridiplantae</taxon>
        <taxon>Streptophyta</taxon>
        <taxon>Embryophyta</taxon>
        <taxon>Tracheophyta</taxon>
        <taxon>Spermatophyta</taxon>
        <taxon>Magnoliopsida</taxon>
        <taxon>Liliopsida</taxon>
        <taxon>Poales</taxon>
        <taxon>Poaceae</taxon>
        <taxon>PACMAD clade</taxon>
        <taxon>Panicoideae</taxon>
        <taxon>Andropogonodae</taxon>
        <taxon>Andropogoneae</taxon>
        <taxon>Sorghinae</taxon>
        <taxon>Sorghum</taxon>
    </lineage>
</organism>
<sequence>MLFVLVMETLNHLLRPRDLGGLGISDLARSGIALRVRWVWKDHTEGRAPASKERAALALFQAATTFNLGNGKSTFFWTDRWLHGKCIQAAAPTVFAALCPRKIKSTVHEALQGNAWVSHLAGSFTAQFLLEFSHLCDLLEDVQLSDEPDTFSWRFSKDHSYSAASTYGGMFLGSSPVLGAKLLWKTAAPHRVRFFFWLCLHGRCWTGDRRFQHGLQPSNLCVMCNQEPETMDHILIGCSFSREVWHIWLRKLHLDEVVIVSEEPAIHWWLRARKLLPKALRRGFDSFVFLVGWMIWKEWNERTFNGGRSSPLELAQAIGSQGATWVSAGCRQLALMLSTA</sequence>
<proteinExistence type="predicted"/>
<name>C6JSR6_SORBI</name>
<dbReference type="Pfam" id="PF13966">
    <property type="entry name" value="zf-RVT"/>
    <property type="match status" value="1"/>
</dbReference>
<dbReference type="InterPro" id="IPR026960">
    <property type="entry name" value="RVT-Znf"/>
</dbReference>
<gene>
    <name evidence="2" type="primary">Sb2246s002010</name>
    <name evidence="2" type="ORF">SORBIDRAFT_2246s002010</name>
</gene>
<dbReference type="PANTHER" id="PTHR36617:SF17">
    <property type="entry name" value="OS01G0114800 PROTEIN"/>
    <property type="match status" value="1"/>
</dbReference>
<evidence type="ECO:0000313" key="2">
    <source>
        <dbReference type="EMBL" id="EES20414.1"/>
    </source>
</evidence>
<reference evidence="2" key="1">
    <citation type="journal article" date="2009" name="Nature">
        <title>The Sorghum bicolor genome and the diversification of grasses.</title>
        <authorList>
            <person name="Paterson A.H."/>
            <person name="Bowers J.E."/>
            <person name="Bruggmann R."/>
            <person name="Dubchak I."/>
            <person name="Grimwood J."/>
            <person name="Gundlach H."/>
            <person name="Haberer G."/>
            <person name="Hellsten U."/>
            <person name="Mitros T."/>
            <person name="Poliakov A."/>
            <person name="Schmutz J."/>
            <person name="Spannagl M."/>
            <person name="Tang H."/>
            <person name="Wang X."/>
            <person name="Wicker T."/>
            <person name="Bharti A.K."/>
            <person name="Chapman J."/>
            <person name="Feltus F.A."/>
            <person name="Gowik U."/>
            <person name="Grigoriev I.V."/>
            <person name="Lyons E."/>
            <person name="Maher C.A."/>
            <person name="Martis M."/>
            <person name="Narechania A."/>
            <person name="Otillar R.P."/>
            <person name="Penning B.W."/>
            <person name="Salamov A.A."/>
            <person name="Wang Y."/>
            <person name="Zhang L."/>
            <person name="Carpita N.C."/>
            <person name="Freeling M."/>
            <person name="Gingle A.R."/>
            <person name="Hash C.T."/>
            <person name="Keller B."/>
            <person name="Klein P."/>
            <person name="Kresovich S."/>
            <person name="McCann M.C."/>
            <person name="Ming R."/>
            <person name="Peterson D.G."/>
            <person name="Mehboob-ur-Rahman"/>
            <person name="Ware D."/>
            <person name="Westhoff P."/>
            <person name="Mayer K.F."/>
            <person name="Messing J."/>
            <person name="Rokhsar D.S."/>
        </authorList>
    </citation>
    <scope>NUCLEOTIDE SEQUENCE [LARGE SCALE GENOMIC DNA]</scope>
</reference>